<dbReference type="OrthoDB" id="10063988at2759"/>
<dbReference type="Proteomes" id="UP000242188">
    <property type="component" value="Unassembled WGS sequence"/>
</dbReference>
<protein>
    <submittedName>
        <fullName evidence="1">Uncharacterized protein</fullName>
    </submittedName>
</protein>
<gene>
    <name evidence="1" type="ORF">KP79_PYT10337</name>
</gene>
<evidence type="ECO:0000313" key="1">
    <source>
        <dbReference type="EMBL" id="OWF47451.1"/>
    </source>
</evidence>
<organism evidence="1 2">
    <name type="scientific">Mizuhopecten yessoensis</name>
    <name type="common">Japanese scallop</name>
    <name type="synonym">Patinopecten yessoensis</name>
    <dbReference type="NCBI Taxonomy" id="6573"/>
    <lineage>
        <taxon>Eukaryota</taxon>
        <taxon>Metazoa</taxon>
        <taxon>Spiralia</taxon>
        <taxon>Lophotrochozoa</taxon>
        <taxon>Mollusca</taxon>
        <taxon>Bivalvia</taxon>
        <taxon>Autobranchia</taxon>
        <taxon>Pteriomorphia</taxon>
        <taxon>Pectinida</taxon>
        <taxon>Pectinoidea</taxon>
        <taxon>Pectinidae</taxon>
        <taxon>Mizuhopecten</taxon>
    </lineage>
</organism>
<comment type="caution">
    <text evidence="1">The sequence shown here is derived from an EMBL/GenBank/DDBJ whole genome shotgun (WGS) entry which is preliminary data.</text>
</comment>
<name>A0A210QFR1_MIZYE</name>
<dbReference type="AlphaFoldDB" id="A0A210QFR1"/>
<accession>A0A210QFR1</accession>
<proteinExistence type="predicted"/>
<dbReference type="EMBL" id="NEDP02003892">
    <property type="protein sequence ID" value="OWF47451.1"/>
    <property type="molecule type" value="Genomic_DNA"/>
</dbReference>
<sequence length="388" mass="42732">MLSSQTRFTYRLTWLRGYGPCGPGCTNTSIGKLTTGRAPFDSTFWQTTGVGHMADLNYVTTTLSSGWEQGERAFNVSSKLYSKFSLRLNNANVVWVLTANASGGSIVSMETFVDTRTRNDTNEQNASPIAALPPYIGVPHGCLVTMSVPVTEPDHDVLGCRWAKQSECGSACTNLPQAYIDKSACTITLNTTTNRGYFPGQTYRVTMVIEDFPRFPIRMGRQLMLPTNPLSKVPLQLTITITKATSCVSNVQFAAPTLPDELHASYSMFPQPFLFAAYLTVPTLGGTNFLSSLPAGIVSQRLADDQKRQNVTRLYLTWLPERRQMGDNLACIWGMDQFGWVARGQRFKGSILDDNVTAIQTSVALRLARVEEHASTCSIDSFVTVLLD</sequence>
<dbReference type="STRING" id="6573.A0A210QFR1"/>
<keyword evidence="2" id="KW-1185">Reference proteome</keyword>
<evidence type="ECO:0000313" key="2">
    <source>
        <dbReference type="Proteomes" id="UP000242188"/>
    </source>
</evidence>
<reference evidence="1 2" key="1">
    <citation type="journal article" date="2017" name="Nat. Ecol. Evol.">
        <title>Scallop genome provides insights into evolution of bilaterian karyotype and development.</title>
        <authorList>
            <person name="Wang S."/>
            <person name="Zhang J."/>
            <person name="Jiao W."/>
            <person name="Li J."/>
            <person name="Xun X."/>
            <person name="Sun Y."/>
            <person name="Guo X."/>
            <person name="Huan P."/>
            <person name="Dong B."/>
            <person name="Zhang L."/>
            <person name="Hu X."/>
            <person name="Sun X."/>
            <person name="Wang J."/>
            <person name="Zhao C."/>
            <person name="Wang Y."/>
            <person name="Wang D."/>
            <person name="Huang X."/>
            <person name="Wang R."/>
            <person name="Lv J."/>
            <person name="Li Y."/>
            <person name="Zhang Z."/>
            <person name="Liu B."/>
            <person name="Lu W."/>
            <person name="Hui Y."/>
            <person name="Liang J."/>
            <person name="Zhou Z."/>
            <person name="Hou R."/>
            <person name="Li X."/>
            <person name="Liu Y."/>
            <person name="Li H."/>
            <person name="Ning X."/>
            <person name="Lin Y."/>
            <person name="Zhao L."/>
            <person name="Xing Q."/>
            <person name="Dou J."/>
            <person name="Li Y."/>
            <person name="Mao J."/>
            <person name="Guo H."/>
            <person name="Dou H."/>
            <person name="Li T."/>
            <person name="Mu C."/>
            <person name="Jiang W."/>
            <person name="Fu Q."/>
            <person name="Fu X."/>
            <person name="Miao Y."/>
            <person name="Liu J."/>
            <person name="Yu Q."/>
            <person name="Li R."/>
            <person name="Liao H."/>
            <person name="Li X."/>
            <person name="Kong Y."/>
            <person name="Jiang Z."/>
            <person name="Chourrout D."/>
            <person name="Li R."/>
            <person name="Bao Z."/>
        </authorList>
    </citation>
    <scope>NUCLEOTIDE SEQUENCE [LARGE SCALE GENOMIC DNA]</scope>
    <source>
        <strain evidence="1 2">PY_sf001</strain>
    </source>
</reference>